<dbReference type="InterPro" id="IPR008920">
    <property type="entry name" value="TF_FadR/GntR_C"/>
</dbReference>
<gene>
    <name evidence="5" type="ORF">JAO82_11470</name>
</gene>
<dbReference type="SMART" id="SM00345">
    <property type="entry name" value="HTH_GNTR"/>
    <property type="match status" value="1"/>
</dbReference>
<name>A0A934M438_9RHOB</name>
<dbReference type="SUPFAM" id="SSF46785">
    <property type="entry name" value="Winged helix' DNA-binding domain"/>
    <property type="match status" value="1"/>
</dbReference>
<evidence type="ECO:0000256" key="2">
    <source>
        <dbReference type="ARBA" id="ARBA00023125"/>
    </source>
</evidence>
<dbReference type="InterPro" id="IPR036390">
    <property type="entry name" value="WH_DNA-bd_sf"/>
</dbReference>
<feature type="domain" description="HTH gntR-type" evidence="4">
    <location>
        <begin position="15"/>
        <end position="82"/>
    </location>
</feature>
<keyword evidence="6" id="KW-1185">Reference proteome</keyword>
<dbReference type="PROSITE" id="PS50949">
    <property type="entry name" value="HTH_GNTR"/>
    <property type="match status" value="1"/>
</dbReference>
<dbReference type="InterPro" id="IPR011711">
    <property type="entry name" value="GntR_C"/>
</dbReference>
<dbReference type="AlphaFoldDB" id="A0A934M438"/>
<evidence type="ECO:0000313" key="6">
    <source>
        <dbReference type="Proteomes" id="UP000613255"/>
    </source>
</evidence>
<dbReference type="GO" id="GO:0003677">
    <property type="term" value="F:DNA binding"/>
    <property type="evidence" value="ECO:0007669"/>
    <property type="project" value="UniProtKB-KW"/>
</dbReference>
<evidence type="ECO:0000256" key="3">
    <source>
        <dbReference type="ARBA" id="ARBA00023163"/>
    </source>
</evidence>
<evidence type="ECO:0000259" key="4">
    <source>
        <dbReference type="PROSITE" id="PS50949"/>
    </source>
</evidence>
<dbReference type="InterPro" id="IPR036388">
    <property type="entry name" value="WH-like_DNA-bd_sf"/>
</dbReference>
<keyword evidence="2" id="KW-0238">DNA-binding</keyword>
<keyword evidence="3" id="KW-0804">Transcription</keyword>
<dbReference type="Gene3D" id="1.10.10.10">
    <property type="entry name" value="Winged helix-like DNA-binding domain superfamily/Winged helix DNA-binding domain"/>
    <property type="match status" value="1"/>
</dbReference>
<dbReference type="PANTHER" id="PTHR43537:SF53">
    <property type="entry name" value="HTH-TYPE TRANSCRIPTIONAL REPRESSOR NANR"/>
    <property type="match status" value="1"/>
</dbReference>
<keyword evidence="1" id="KW-0805">Transcription regulation</keyword>
<dbReference type="GO" id="GO:0003700">
    <property type="term" value="F:DNA-binding transcription factor activity"/>
    <property type="evidence" value="ECO:0007669"/>
    <property type="project" value="InterPro"/>
</dbReference>
<reference evidence="5" key="1">
    <citation type="submission" date="2020-12" db="EMBL/GenBank/DDBJ databases">
        <title>Pontibaca salina gen. nov., sp. nov., isolated from marine sediment.</title>
        <authorList>
            <person name="Bo J."/>
            <person name="Wang S."/>
            <person name="Song X."/>
            <person name="Du Z."/>
        </authorList>
    </citation>
    <scope>NUCLEOTIDE SEQUENCE</scope>
    <source>
        <strain evidence="5">S1109L</strain>
    </source>
</reference>
<dbReference type="Proteomes" id="UP000613255">
    <property type="component" value="Unassembled WGS sequence"/>
</dbReference>
<dbReference type="InterPro" id="IPR000524">
    <property type="entry name" value="Tscrpt_reg_HTH_GntR"/>
</dbReference>
<dbReference type="PANTHER" id="PTHR43537">
    <property type="entry name" value="TRANSCRIPTIONAL REGULATOR, GNTR FAMILY"/>
    <property type="match status" value="1"/>
</dbReference>
<dbReference type="SUPFAM" id="SSF48008">
    <property type="entry name" value="GntR ligand-binding domain-like"/>
    <property type="match status" value="1"/>
</dbReference>
<accession>A0A934M438</accession>
<sequence>MSKVTGERKPKSRANRDAEQLYHILTQAIVEQALAPETRLIERDICEQFNISRHAVRTAFQMLASDDLVEIRQNKGVTIAKPSMEHGVDVLRIRMELEDIVVRYLSGNLTEAQVKELRASVEHEHEFVHKDHTLYMRHACEFHRKLAKMTKSKVLAGYLNPLFPQSSLILYLYGRPNWNQCNIEEHLAIINALEADEKARARELMRTHLEAMFQRAFTDSIREETISLTDVLASYAKLGGPA</sequence>
<evidence type="ECO:0000313" key="5">
    <source>
        <dbReference type="EMBL" id="MBI6630494.1"/>
    </source>
</evidence>
<dbReference type="EMBL" id="JAEIJD010000010">
    <property type="protein sequence ID" value="MBI6630494.1"/>
    <property type="molecule type" value="Genomic_DNA"/>
</dbReference>
<evidence type="ECO:0000256" key="1">
    <source>
        <dbReference type="ARBA" id="ARBA00023015"/>
    </source>
</evidence>
<proteinExistence type="predicted"/>
<dbReference type="RefSeq" id="WP_198686521.1">
    <property type="nucleotide sequence ID" value="NZ_JAEIJD010000010.1"/>
</dbReference>
<dbReference type="Pfam" id="PF07729">
    <property type="entry name" value="FCD"/>
    <property type="match status" value="1"/>
</dbReference>
<dbReference type="SMART" id="SM00895">
    <property type="entry name" value="FCD"/>
    <property type="match status" value="1"/>
</dbReference>
<organism evidence="5 6">
    <name type="scientific">Pontibaca salina</name>
    <dbReference type="NCBI Taxonomy" id="2795731"/>
    <lineage>
        <taxon>Bacteria</taxon>
        <taxon>Pseudomonadati</taxon>
        <taxon>Pseudomonadota</taxon>
        <taxon>Alphaproteobacteria</taxon>
        <taxon>Rhodobacterales</taxon>
        <taxon>Roseobacteraceae</taxon>
        <taxon>Pontibaca</taxon>
    </lineage>
</organism>
<protein>
    <submittedName>
        <fullName evidence="5">GntR family transcriptional regulator</fullName>
    </submittedName>
</protein>
<dbReference type="Pfam" id="PF00392">
    <property type="entry name" value="GntR"/>
    <property type="match status" value="1"/>
</dbReference>
<comment type="caution">
    <text evidence="5">The sequence shown here is derived from an EMBL/GenBank/DDBJ whole genome shotgun (WGS) entry which is preliminary data.</text>
</comment>
<dbReference type="Gene3D" id="1.20.120.530">
    <property type="entry name" value="GntR ligand-binding domain-like"/>
    <property type="match status" value="1"/>
</dbReference>
<dbReference type="CDD" id="cd07377">
    <property type="entry name" value="WHTH_GntR"/>
    <property type="match status" value="1"/>
</dbReference>